<dbReference type="RefSeq" id="XP_040712576.1">
    <property type="nucleotide sequence ID" value="XM_040865460.1"/>
</dbReference>
<accession>A0A1Y2DLK8</accession>
<dbReference type="InParanoid" id="A0A1Y2DLK8"/>
<proteinExistence type="predicted"/>
<protein>
    <submittedName>
        <fullName evidence="1">Uncharacterized protein</fullName>
    </submittedName>
</protein>
<reference evidence="1 2" key="1">
    <citation type="submission" date="2016-07" db="EMBL/GenBank/DDBJ databases">
        <title>Pervasive Adenine N6-methylation of Active Genes in Fungi.</title>
        <authorList>
            <consortium name="DOE Joint Genome Institute"/>
            <person name="Mondo S.J."/>
            <person name="Dannebaum R.O."/>
            <person name="Kuo R.C."/>
            <person name="Labutti K."/>
            <person name="Haridas S."/>
            <person name="Kuo A."/>
            <person name="Salamov A."/>
            <person name="Ahrendt S.R."/>
            <person name="Lipzen A."/>
            <person name="Sullivan W."/>
            <person name="Andreopoulos W.B."/>
            <person name="Clum A."/>
            <person name="Lindquist E."/>
            <person name="Daum C."/>
            <person name="Ramamoorthy G.K."/>
            <person name="Gryganskyi A."/>
            <person name="Culley D."/>
            <person name="Magnuson J.K."/>
            <person name="James T.Y."/>
            <person name="O'Malley M.A."/>
            <person name="Stajich J.E."/>
            <person name="Spatafora J.W."/>
            <person name="Visel A."/>
            <person name="Grigoriev I.V."/>
        </authorList>
    </citation>
    <scope>NUCLEOTIDE SEQUENCE [LARGE SCALE GENOMIC DNA]</scope>
    <source>
        <strain evidence="1 2">CBS 129021</strain>
    </source>
</reference>
<gene>
    <name evidence="1" type="ORF">BCR38DRAFT_54806</name>
</gene>
<dbReference type="AlphaFoldDB" id="A0A1Y2DLK8"/>
<evidence type="ECO:0000313" key="2">
    <source>
        <dbReference type="Proteomes" id="UP000193689"/>
    </source>
</evidence>
<dbReference type="GeneID" id="63781672"/>
<dbReference type="Proteomes" id="UP000193689">
    <property type="component" value="Unassembled WGS sequence"/>
</dbReference>
<evidence type="ECO:0000313" key="1">
    <source>
        <dbReference type="EMBL" id="ORY60142.1"/>
    </source>
</evidence>
<dbReference type="EMBL" id="MCFJ01000012">
    <property type="protein sequence ID" value="ORY60142.1"/>
    <property type="molecule type" value="Genomic_DNA"/>
</dbReference>
<sequence length="87" mass="10234">MHTQRTCLHTILQYPIHYLPYPLSPAMSCLPQRTQSPFPKQPHDPFQQDRARKALIEASLFDPKIGYHVVFPCRMLRKPACYTTRPR</sequence>
<name>A0A1Y2DLK8_9PEZI</name>
<comment type="caution">
    <text evidence="1">The sequence shown here is derived from an EMBL/GenBank/DDBJ whole genome shotgun (WGS) entry which is preliminary data.</text>
</comment>
<organism evidence="1 2">
    <name type="scientific">Pseudomassariella vexata</name>
    <dbReference type="NCBI Taxonomy" id="1141098"/>
    <lineage>
        <taxon>Eukaryota</taxon>
        <taxon>Fungi</taxon>
        <taxon>Dikarya</taxon>
        <taxon>Ascomycota</taxon>
        <taxon>Pezizomycotina</taxon>
        <taxon>Sordariomycetes</taxon>
        <taxon>Xylariomycetidae</taxon>
        <taxon>Amphisphaeriales</taxon>
        <taxon>Pseudomassariaceae</taxon>
        <taxon>Pseudomassariella</taxon>
    </lineage>
</organism>
<keyword evidence="2" id="KW-1185">Reference proteome</keyword>